<dbReference type="InterPro" id="IPR036280">
    <property type="entry name" value="Multihaem_cyt_sf"/>
</dbReference>
<name>A0A3N0V7M2_9GAMM</name>
<proteinExistence type="predicted"/>
<accession>A0A3N0V7M2</accession>
<dbReference type="SUPFAM" id="SSF48695">
    <property type="entry name" value="Multiheme cytochromes"/>
    <property type="match status" value="2"/>
</dbReference>
<dbReference type="InterPro" id="IPR051829">
    <property type="entry name" value="Multiheme_Cytochr_ET"/>
</dbReference>
<protein>
    <submittedName>
        <fullName evidence="3">Uncharacterized protein</fullName>
    </submittedName>
</protein>
<feature type="region of interest" description="Disordered" evidence="2">
    <location>
        <begin position="732"/>
        <end position="762"/>
    </location>
</feature>
<reference evidence="3 4" key="1">
    <citation type="submission" date="2018-10" db="EMBL/GenBank/DDBJ databases">
        <authorList>
            <person name="Chen W.-M."/>
        </authorList>
    </citation>
    <scope>NUCLEOTIDE SEQUENCE [LARGE SCALE GENOMIC DNA]</scope>
    <source>
        <strain evidence="3 4">THS-13</strain>
    </source>
</reference>
<dbReference type="Proteomes" id="UP000282106">
    <property type="component" value="Unassembled WGS sequence"/>
</dbReference>
<dbReference type="PANTHER" id="PTHR35038">
    <property type="entry name" value="DISSIMILATORY SULFITE REDUCTASE SIRA"/>
    <property type="match status" value="1"/>
</dbReference>
<evidence type="ECO:0000256" key="1">
    <source>
        <dbReference type="ARBA" id="ARBA00022729"/>
    </source>
</evidence>
<feature type="region of interest" description="Disordered" evidence="2">
    <location>
        <begin position="478"/>
        <end position="499"/>
    </location>
</feature>
<keyword evidence="1" id="KW-0732">Signal</keyword>
<keyword evidence="4" id="KW-1185">Reference proteome</keyword>
<organism evidence="3 4">
    <name type="scientific">Stagnimonas aquatica</name>
    <dbReference type="NCBI Taxonomy" id="2689987"/>
    <lineage>
        <taxon>Bacteria</taxon>
        <taxon>Pseudomonadati</taxon>
        <taxon>Pseudomonadota</taxon>
        <taxon>Gammaproteobacteria</taxon>
        <taxon>Nevskiales</taxon>
        <taxon>Nevskiaceae</taxon>
        <taxon>Stagnimonas</taxon>
    </lineage>
</organism>
<dbReference type="Pfam" id="PF08309">
    <property type="entry name" value="LVIVD"/>
    <property type="match status" value="1"/>
</dbReference>
<feature type="region of interest" description="Disordered" evidence="2">
    <location>
        <begin position="58"/>
        <end position="100"/>
    </location>
</feature>
<dbReference type="InterPro" id="IPR013211">
    <property type="entry name" value="LVIVD"/>
</dbReference>
<dbReference type="PANTHER" id="PTHR35038:SF8">
    <property type="entry name" value="C-TYPE POLYHEME CYTOCHROME OMCC"/>
    <property type="match status" value="1"/>
</dbReference>
<evidence type="ECO:0000313" key="3">
    <source>
        <dbReference type="EMBL" id="ROH88733.1"/>
    </source>
</evidence>
<evidence type="ECO:0000256" key="2">
    <source>
        <dbReference type="SAM" id="MobiDB-lite"/>
    </source>
</evidence>
<sequence length="1413" mass="155276">MSEAPIGRRVRARPPDREHRRVPRRGATQGPAFFCCWHGLPCQPINCFFAQAKKSESPIGEKKLAPTAQPAERERANHQHRTPANQGEDQALHHSLTPPKGEKSTLACALAAILTLLSPTLSLAATSPHPEPRNYATTPASPGSQSPAEAEAKSAGCRSCHSDTDRLSMHANPAVVLGCTDCHGGDASVRLPDGSSRAELAYADALNAAHVLPLWPASWTSSGNPPSSYTLLNRESPEFIRFINPGDYRVADLACGACHQPLIEASRRSLMATAAMFWEGAAYNNGILPFKRSVTGESYAPATAPRAFPDETPLPLKSELLERAFKAAGGPAPDPSLSHLPAAIHNPVPVDENMRRKGVIETLYPLPAWEVTPPADVFRVFERGGRNINSIFPETGLPNALGLIQRLEEPGRPDLKQSNRGPGTGNRIAVPLLNLHKTRLNDPLLWFLGTNDQPGDYRSSGCTACHVVYANDRDPRHSGPYAKFGHSGTTQSKDPTIPRNEPGHPLQHAFTRAIPTAQCMVCHMHQPNMFMNSMLGYTMWDYEADAPRMWPEQQRYPSDAEIRAINQRNPEEAATRGLWSDPDFLKGVWDKNPEMKDTQFADYHGHGWNFRAVYKRDKKGNLLDAKGDQVADDDPQKFKKAVHLSSIHVDKGMQCVDCHFSQDMHGNGHIQGEVAQAIEIECQDCHGTADRYPPLRTSGPAAPPGGTDLSLARVQDGRRRFQWVQESCVASTARKDSERPAKDGRAGAHRGETGGAKDGCENGERKRLIQRSSVTPGLEWEIHLVKDTVTPGHPRYNAKAARAKLMARDTQNFRWGGEVKDGERAHQDDQLMCISCHSSWTTSCFGCHLPIQANWKSERQHFEGGESRNYATYNPQVARDDFFMLGKHGEVKGNRIAPIRSSSALVLSSTNSNRERIYIQQPPVSAGGYSSQAFAPHYPHTERTTETKTCSDCHLAQTKDNNAWMASLLGLGTNFVNFVGFNAWAGGSAGIAAVQVTEWDEPQAVIGSYLHRYAYPDWYRAHQQRGGKLVNAQRNGSGEPVRCLQLRGEYLYAAEGRKGLRVYDAASIANKGFSQKLISAPFSPLGQDIRVESADARCLALPTNQPIAPWRNATAQAREDNLEQPMHPIYHYALVVDAVEGLILIDVDTLQDGEPRNNFLKRALTWNANGVLKGARHLAIAGSRVYVIADAGLVTLDLDQPLQPKLESVLPLEDGRSVAVQFRYAFVTSARGLEVFELSRPAQPVPVALLPLADARRVYLARTYAYIAAGAEGLVIADVQNPEQPRIEQHSTAEGRLRGANDVVVGSTNASLFAYVADISGLQVLQLTAPDTQPKFYGFSPEPKPQWIAGWPSERPLLALSKGLDRDRAVDETGNQIAVFGRIGSRPFNRAEMERLFLDDQGKPWFVSDEAGH</sequence>
<feature type="compositionally biased region" description="Polar residues" evidence="2">
    <location>
        <begin position="135"/>
        <end position="147"/>
    </location>
</feature>
<feature type="region of interest" description="Disordered" evidence="2">
    <location>
        <begin position="1"/>
        <end position="25"/>
    </location>
</feature>
<gene>
    <name evidence="3" type="ORF">ED208_13030</name>
</gene>
<dbReference type="EMBL" id="RJVO01000006">
    <property type="protein sequence ID" value="ROH88733.1"/>
    <property type="molecule type" value="Genomic_DNA"/>
</dbReference>
<comment type="caution">
    <text evidence="3">The sequence shown here is derived from an EMBL/GenBank/DDBJ whole genome shotgun (WGS) entry which is preliminary data.</text>
</comment>
<feature type="region of interest" description="Disordered" evidence="2">
    <location>
        <begin position="124"/>
        <end position="150"/>
    </location>
</feature>
<dbReference type="InParanoid" id="A0A3N0V7M2"/>
<feature type="compositionally biased region" description="Basic and acidic residues" evidence="2">
    <location>
        <begin position="733"/>
        <end position="752"/>
    </location>
</feature>
<dbReference type="GO" id="GO:0016491">
    <property type="term" value="F:oxidoreductase activity"/>
    <property type="evidence" value="ECO:0007669"/>
    <property type="project" value="TreeGrafter"/>
</dbReference>
<evidence type="ECO:0000313" key="4">
    <source>
        <dbReference type="Proteomes" id="UP000282106"/>
    </source>
</evidence>